<name>A0A329MH85_9BACL</name>
<comment type="subcellular location">
    <subcellularLocation>
        <location evidence="1">Cell membrane</location>
        <topology evidence="1">Multi-pass membrane protein</topology>
    </subcellularLocation>
</comment>
<feature type="region of interest" description="Disordered" evidence="7">
    <location>
        <begin position="519"/>
        <end position="555"/>
    </location>
</feature>
<evidence type="ECO:0000256" key="7">
    <source>
        <dbReference type="SAM" id="MobiDB-lite"/>
    </source>
</evidence>
<feature type="domain" description="Major facilitator superfamily (MFS) profile" evidence="9">
    <location>
        <begin position="12"/>
        <end position="516"/>
    </location>
</feature>
<evidence type="ECO:0000256" key="6">
    <source>
        <dbReference type="ARBA" id="ARBA00023136"/>
    </source>
</evidence>
<evidence type="ECO:0000256" key="2">
    <source>
        <dbReference type="ARBA" id="ARBA00022448"/>
    </source>
</evidence>
<dbReference type="InterPro" id="IPR004638">
    <property type="entry name" value="EmrB-like"/>
</dbReference>
<keyword evidence="11" id="KW-1185">Reference proteome</keyword>
<dbReference type="Gene3D" id="1.20.1250.20">
    <property type="entry name" value="MFS general substrate transporter like domains"/>
    <property type="match status" value="1"/>
</dbReference>
<dbReference type="Proteomes" id="UP000250369">
    <property type="component" value="Unassembled WGS sequence"/>
</dbReference>
<accession>A0A329MH85</accession>
<dbReference type="PANTHER" id="PTHR23501:SF197">
    <property type="entry name" value="COMD"/>
    <property type="match status" value="1"/>
</dbReference>
<dbReference type="RefSeq" id="WP_113033185.1">
    <property type="nucleotide sequence ID" value="NZ_QMFB01000014.1"/>
</dbReference>
<organism evidence="10 11">
    <name type="scientific">Paenibacillus contaminans</name>
    <dbReference type="NCBI Taxonomy" id="450362"/>
    <lineage>
        <taxon>Bacteria</taxon>
        <taxon>Bacillati</taxon>
        <taxon>Bacillota</taxon>
        <taxon>Bacilli</taxon>
        <taxon>Bacillales</taxon>
        <taxon>Paenibacillaceae</taxon>
        <taxon>Paenibacillus</taxon>
    </lineage>
</organism>
<dbReference type="NCBIfam" id="TIGR00711">
    <property type="entry name" value="efflux_EmrB"/>
    <property type="match status" value="1"/>
</dbReference>
<feature type="transmembrane region" description="Helical" evidence="8">
    <location>
        <begin position="77"/>
        <end position="103"/>
    </location>
</feature>
<feature type="transmembrane region" description="Helical" evidence="8">
    <location>
        <begin position="163"/>
        <end position="185"/>
    </location>
</feature>
<dbReference type="PROSITE" id="PS00216">
    <property type="entry name" value="SUGAR_TRANSPORT_1"/>
    <property type="match status" value="1"/>
</dbReference>
<dbReference type="GO" id="GO:0022857">
    <property type="term" value="F:transmembrane transporter activity"/>
    <property type="evidence" value="ECO:0007669"/>
    <property type="project" value="InterPro"/>
</dbReference>
<dbReference type="PROSITE" id="PS50850">
    <property type="entry name" value="MFS"/>
    <property type="match status" value="1"/>
</dbReference>
<evidence type="ECO:0000313" key="11">
    <source>
        <dbReference type="Proteomes" id="UP000250369"/>
    </source>
</evidence>
<dbReference type="OrthoDB" id="9816041at2"/>
<feature type="transmembrane region" description="Helical" evidence="8">
    <location>
        <begin position="331"/>
        <end position="351"/>
    </location>
</feature>
<dbReference type="AlphaFoldDB" id="A0A329MH85"/>
<dbReference type="GO" id="GO:0005886">
    <property type="term" value="C:plasma membrane"/>
    <property type="evidence" value="ECO:0007669"/>
    <property type="project" value="UniProtKB-SubCell"/>
</dbReference>
<feature type="compositionally biased region" description="Basic and acidic residues" evidence="7">
    <location>
        <begin position="543"/>
        <end position="555"/>
    </location>
</feature>
<feature type="transmembrane region" description="Helical" evidence="8">
    <location>
        <begin position="197"/>
        <end position="218"/>
    </location>
</feature>
<feature type="transmembrane region" description="Helical" evidence="8">
    <location>
        <begin position="46"/>
        <end position="65"/>
    </location>
</feature>
<dbReference type="InterPro" id="IPR020846">
    <property type="entry name" value="MFS_dom"/>
</dbReference>
<reference evidence="10 11" key="1">
    <citation type="journal article" date="2009" name="Int. J. Syst. Evol. Microbiol.">
        <title>Paenibacillus contaminans sp. nov., isolated from a contaminated laboratory plate.</title>
        <authorList>
            <person name="Chou J.H."/>
            <person name="Lee J.H."/>
            <person name="Lin M.C."/>
            <person name="Chang P.S."/>
            <person name="Arun A.B."/>
            <person name="Young C.C."/>
            <person name="Chen W.M."/>
        </authorList>
    </citation>
    <scope>NUCLEOTIDE SEQUENCE [LARGE SCALE GENOMIC DNA]</scope>
    <source>
        <strain evidence="10 11">CKOBP-6</strain>
    </source>
</reference>
<feature type="transmembrane region" description="Helical" evidence="8">
    <location>
        <begin position="267"/>
        <end position="290"/>
    </location>
</feature>
<gene>
    <name evidence="10" type="ORF">DQG23_22785</name>
</gene>
<feature type="transmembrane region" description="Helical" evidence="8">
    <location>
        <begin position="357"/>
        <end position="379"/>
    </location>
</feature>
<dbReference type="CDD" id="cd17502">
    <property type="entry name" value="MFS_Azr1_MDR_like"/>
    <property type="match status" value="1"/>
</dbReference>
<feature type="transmembrane region" description="Helical" evidence="8">
    <location>
        <begin position="135"/>
        <end position="157"/>
    </location>
</feature>
<dbReference type="Gene3D" id="1.20.1720.10">
    <property type="entry name" value="Multidrug resistance protein D"/>
    <property type="match status" value="1"/>
</dbReference>
<protein>
    <submittedName>
        <fullName evidence="10">MFS transporter</fullName>
    </submittedName>
</protein>
<feature type="transmembrane region" description="Helical" evidence="8">
    <location>
        <begin position="302"/>
        <end position="324"/>
    </location>
</feature>
<keyword evidence="4 8" id="KW-0812">Transmembrane</keyword>
<feature type="transmembrane region" description="Helical" evidence="8">
    <location>
        <begin position="489"/>
        <end position="512"/>
    </location>
</feature>
<evidence type="ECO:0000313" key="10">
    <source>
        <dbReference type="EMBL" id="RAV18978.1"/>
    </source>
</evidence>
<feature type="transmembrane region" description="Helical" evidence="8">
    <location>
        <begin position="224"/>
        <end position="246"/>
    </location>
</feature>
<feature type="transmembrane region" description="Helical" evidence="8">
    <location>
        <begin position="109"/>
        <end position="128"/>
    </location>
</feature>
<dbReference type="InterPro" id="IPR036259">
    <property type="entry name" value="MFS_trans_sf"/>
</dbReference>
<dbReference type="InterPro" id="IPR005829">
    <property type="entry name" value="Sugar_transporter_CS"/>
</dbReference>
<evidence type="ECO:0000256" key="8">
    <source>
        <dbReference type="SAM" id="Phobius"/>
    </source>
</evidence>
<evidence type="ECO:0000256" key="1">
    <source>
        <dbReference type="ARBA" id="ARBA00004651"/>
    </source>
</evidence>
<feature type="compositionally biased region" description="Acidic residues" evidence="7">
    <location>
        <begin position="527"/>
        <end position="542"/>
    </location>
</feature>
<evidence type="ECO:0000256" key="5">
    <source>
        <dbReference type="ARBA" id="ARBA00022989"/>
    </source>
</evidence>
<proteinExistence type="predicted"/>
<dbReference type="PANTHER" id="PTHR23501">
    <property type="entry name" value="MAJOR FACILITATOR SUPERFAMILY"/>
    <property type="match status" value="1"/>
</dbReference>
<dbReference type="Pfam" id="PF07690">
    <property type="entry name" value="MFS_1"/>
    <property type="match status" value="1"/>
</dbReference>
<dbReference type="FunFam" id="1.20.1720.10:FF:000004">
    <property type="entry name" value="EmrB/QacA family drug resistance transporter"/>
    <property type="match status" value="1"/>
</dbReference>
<keyword evidence="5 8" id="KW-1133">Transmembrane helix</keyword>
<feature type="transmembrane region" description="Helical" evidence="8">
    <location>
        <begin position="12"/>
        <end position="34"/>
    </location>
</feature>
<dbReference type="SUPFAM" id="SSF103473">
    <property type="entry name" value="MFS general substrate transporter"/>
    <property type="match status" value="1"/>
</dbReference>
<evidence type="ECO:0000256" key="3">
    <source>
        <dbReference type="ARBA" id="ARBA00022475"/>
    </source>
</evidence>
<evidence type="ECO:0000256" key="4">
    <source>
        <dbReference type="ARBA" id="ARBA00022692"/>
    </source>
</evidence>
<keyword evidence="6 8" id="KW-0472">Membrane</keyword>
<comment type="caution">
    <text evidence="10">The sequence shown here is derived from an EMBL/GenBank/DDBJ whole genome shotgun (WGS) entry which is preliminary data.</text>
</comment>
<dbReference type="InterPro" id="IPR011701">
    <property type="entry name" value="MFS"/>
</dbReference>
<dbReference type="PRINTS" id="PR01036">
    <property type="entry name" value="TCRTETB"/>
</dbReference>
<evidence type="ECO:0000259" key="9">
    <source>
        <dbReference type="PROSITE" id="PS50850"/>
    </source>
</evidence>
<keyword evidence="3" id="KW-1003">Cell membrane</keyword>
<keyword evidence="2" id="KW-0813">Transport</keyword>
<sequence>MEHLDSKRKITIMIAIMAAMLFASLNQTIVGTALPKIISILGGMEYYSWVFTVYMLTSGITTILVGKLSDIYGRKPFLLLGIAVFIAGSFLTGTSTNIIQLIVYRGIQGIGGGMIMSCSFTAIGDLFAPRERGRWQGLMSASFGLASVFGPTLGGYIVDHMEWHWVFWVFLPFGIVALLMIWFMFPKAASKPGESVDYFGSLFLTLTIVPMLLAFTWAGSKYAWGSGVILSMFAFTIVALILFIVIENRVKNPVLPLFLFKNSIFTISNIIGFTIGAGMFGAIMYMPYFIQGVMGTSATNSGYVTMPMTLSLVAGSTVSGQIVSRTGKYKMLAFIGLAVLTAGMLLLSTMGRETTTLHAILYMIVVGVGIGLGMPIFTLTVQNAVDQKYLGVASASSQFVRSLGGTVGVAVMSTVMTHRMAGKMAELSAGAPANTTNIPADVGQKLAALQNPQVLLDSEKLSAIRNSLPAQYQTIFTGLLDRLREALSYSLSGVFLTGAIVVAAAIVLTFFLKEIPLRSGVKPNQPSEDEDGYAEPNEEDEAADVRLDRRERART</sequence>
<dbReference type="EMBL" id="QMFB01000014">
    <property type="protein sequence ID" value="RAV18978.1"/>
    <property type="molecule type" value="Genomic_DNA"/>
</dbReference>